<dbReference type="Gene3D" id="1.25.40.20">
    <property type="entry name" value="Ankyrin repeat-containing domain"/>
    <property type="match status" value="2"/>
</dbReference>
<keyword evidence="2" id="KW-0547">Nucleotide-binding</keyword>
<dbReference type="Gene3D" id="1.10.510.10">
    <property type="entry name" value="Transferase(Phosphotransferase) domain 1"/>
    <property type="match status" value="2"/>
</dbReference>
<protein>
    <recommendedName>
        <fullName evidence="3">Protein kinase domain-containing protein</fullName>
    </recommendedName>
</protein>
<proteinExistence type="inferred from homology"/>
<evidence type="ECO:0000259" key="3">
    <source>
        <dbReference type="PROSITE" id="PS50011"/>
    </source>
</evidence>
<comment type="caution">
    <text evidence="4">The sequence shown here is derived from an EMBL/GenBank/DDBJ whole genome shotgun (WGS) entry which is preliminary data.</text>
</comment>
<sequence length="1094" mass="122295">MGNIFRREEYARGDFVLALVEGDLEKVQELIQYATQEETKYGLHVAARRGHLELVRFYSELCDAGVTVIGTWQDSALSEAATSGQVAVVQYLAERCQANLNVSKALVEAASRGHVDVVQYLAERCGADVNAKDDFERTALVWAAHRGDMRLARYLVEQCAVNVSANALIEGASSSNLNVVQYFVKQCGVDVNMEDEHGQTAVMVAITNREIDVVRYLVEECSADVNSTAVRFAANRGYIDIQRILTPFLLPEAGDTTTDGGDVVLSPDISSRSSIPPSEMELTLFHETGSIGGDFLAKWLDADVAVKLFIPDASSTSFEDEVRLWQQLRHPNVLKMYGACDAGPRLKFFVCEYASNGSLLEHVNSSSVKKRTMWKYLYEAALGLEFLHERGIVHAELRCSNILIGSDGKAKLTNFQLRRSSAHTRTAGSVHWQSPEVMSGNPPSRESDVYSLGMCILEAATGKMPWSKEKLEGVVRYNKRYWTPEDESEQFNKRVLYIGNKSYWATEGGNLLCSPACPPGDARELVWGICRQDPRLRPSLSSIIYKLGNLAIKESSNSNQPENEPIRLFDEYERCNVEEAWLKLERLMAKPNNAQYRREFAKLENIHEHLQASLEYQTLLKTFHELLVDFTQMIKMSPEQARLMQLSSSRVTNTSVYAFQWRIQSLMASLGETGEVATEGETRWQQQRHEQIEQFMSGVSDTFLLLNALKTVEERSAFLRKLKEEMETAGKYTTEQLEVMKKAYAAITNKLEGDDWSELTPAWFIPWYELVIDEGSRLGKGAFGRVHRAKWLDSDVVVKRVILAGSTCTANASTSYSSFSASEDPSATQVQEDTAKRAEARAMFRREVDICEEKTLVSAAWHWVAPELLDTNQGTTLASDVYSLGMCIVEALRVVEAVKSGKDSRHCVPWRVDDRAAMKYHATRGSLPGRPSICEDSEWELVERMCVLDPAKRIKISTVVDELAKLASCATATSQANGLADTSRSNTVEWESVPQVIAATRMSLAESKDDVAHADAVIPLYGSLWERLGQVQQLIDSQHSDACRAAFGSFVTDADTSTKKLRGRTRSLISLAETTMRCHALHRALTKFCEAHFI</sequence>
<evidence type="ECO:0000256" key="1">
    <source>
        <dbReference type="ARBA" id="ARBA00005843"/>
    </source>
</evidence>
<dbReference type="AlphaFoldDB" id="A0A6A3UFH7"/>
<dbReference type="Gene3D" id="3.30.200.20">
    <property type="entry name" value="Phosphorylase Kinase, domain 1"/>
    <property type="match status" value="2"/>
</dbReference>
<dbReference type="SMART" id="SM00248">
    <property type="entry name" value="ANK"/>
    <property type="match status" value="5"/>
</dbReference>
<dbReference type="Pfam" id="PF00069">
    <property type="entry name" value="Pkinase"/>
    <property type="match status" value="1"/>
</dbReference>
<dbReference type="InterPro" id="IPR036770">
    <property type="entry name" value="Ankyrin_rpt-contain_sf"/>
</dbReference>
<reference evidence="4 5" key="1">
    <citation type="submission" date="2018-08" db="EMBL/GenBank/DDBJ databases">
        <title>Genomic investigation of the strawberry pathogen Phytophthora fragariae indicates pathogenicity is determined by transcriptional variation in three key races.</title>
        <authorList>
            <person name="Adams T.M."/>
            <person name="Armitage A.D."/>
            <person name="Sobczyk M.K."/>
            <person name="Bates H.J."/>
            <person name="Dunwell J.M."/>
            <person name="Nellist C.F."/>
            <person name="Harrison R.J."/>
        </authorList>
    </citation>
    <scope>NUCLEOTIDE SEQUENCE [LARGE SCALE GENOMIC DNA]</scope>
    <source>
        <strain evidence="4 5">NOV-5</strain>
    </source>
</reference>
<keyword evidence="2" id="KW-0067">ATP-binding</keyword>
<dbReference type="PANTHER" id="PTHR44329">
    <property type="entry name" value="SERINE/THREONINE-PROTEIN KINASE TNNI3K-RELATED"/>
    <property type="match status" value="1"/>
</dbReference>
<evidence type="ECO:0000256" key="2">
    <source>
        <dbReference type="PROSITE-ProRule" id="PRU10141"/>
    </source>
</evidence>
<evidence type="ECO:0000313" key="4">
    <source>
        <dbReference type="EMBL" id="KAE9150355.1"/>
    </source>
</evidence>
<dbReference type="SUPFAM" id="SSF56112">
    <property type="entry name" value="Protein kinase-like (PK-like)"/>
    <property type="match status" value="2"/>
</dbReference>
<organism evidence="4 5">
    <name type="scientific">Phytophthora fragariae</name>
    <dbReference type="NCBI Taxonomy" id="53985"/>
    <lineage>
        <taxon>Eukaryota</taxon>
        <taxon>Sar</taxon>
        <taxon>Stramenopiles</taxon>
        <taxon>Oomycota</taxon>
        <taxon>Peronosporomycetes</taxon>
        <taxon>Peronosporales</taxon>
        <taxon>Peronosporaceae</taxon>
        <taxon>Phytophthora</taxon>
    </lineage>
</organism>
<dbReference type="EMBL" id="QXGA01000194">
    <property type="protein sequence ID" value="KAE9150355.1"/>
    <property type="molecule type" value="Genomic_DNA"/>
</dbReference>
<evidence type="ECO:0000313" key="5">
    <source>
        <dbReference type="Proteomes" id="UP000440732"/>
    </source>
</evidence>
<comment type="similarity">
    <text evidence="1">Belongs to the protein kinase superfamily. TKL Ser/Thr protein kinase family.</text>
</comment>
<dbReference type="InterPro" id="IPR000719">
    <property type="entry name" value="Prot_kinase_dom"/>
</dbReference>
<dbReference type="InterPro" id="IPR002110">
    <property type="entry name" value="Ankyrin_rpt"/>
</dbReference>
<dbReference type="InterPro" id="IPR011009">
    <property type="entry name" value="Kinase-like_dom_sf"/>
</dbReference>
<dbReference type="Pfam" id="PF00023">
    <property type="entry name" value="Ank"/>
    <property type="match status" value="1"/>
</dbReference>
<dbReference type="InterPro" id="IPR017441">
    <property type="entry name" value="Protein_kinase_ATP_BS"/>
</dbReference>
<accession>A0A6A3UFH7</accession>
<dbReference type="Pfam" id="PF12796">
    <property type="entry name" value="Ank_2"/>
    <property type="match status" value="2"/>
</dbReference>
<dbReference type="PANTHER" id="PTHR44329:SF214">
    <property type="entry name" value="PROTEIN KINASE DOMAIN-CONTAINING PROTEIN"/>
    <property type="match status" value="1"/>
</dbReference>
<dbReference type="GO" id="GO:0005524">
    <property type="term" value="F:ATP binding"/>
    <property type="evidence" value="ECO:0007669"/>
    <property type="project" value="UniProtKB-UniRule"/>
</dbReference>
<dbReference type="Proteomes" id="UP000440732">
    <property type="component" value="Unassembled WGS sequence"/>
</dbReference>
<dbReference type="SUPFAM" id="SSF48403">
    <property type="entry name" value="Ankyrin repeat"/>
    <property type="match status" value="1"/>
</dbReference>
<dbReference type="InterPro" id="IPR051681">
    <property type="entry name" value="Ser/Thr_Kinases-Pseudokinases"/>
</dbReference>
<gene>
    <name evidence="4" type="ORF">PF006_g5269</name>
</gene>
<name>A0A6A3UFH7_9STRA</name>
<dbReference type="PROSITE" id="PS50011">
    <property type="entry name" value="PROTEIN_KINASE_DOM"/>
    <property type="match status" value="1"/>
</dbReference>
<feature type="domain" description="Protein kinase" evidence="3">
    <location>
        <begin position="280"/>
        <end position="552"/>
    </location>
</feature>
<feature type="binding site" evidence="2">
    <location>
        <position position="799"/>
    </location>
    <ligand>
        <name>ATP</name>
        <dbReference type="ChEBI" id="CHEBI:30616"/>
    </ligand>
</feature>
<dbReference type="Pfam" id="PF07714">
    <property type="entry name" value="PK_Tyr_Ser-Thr"/>
    <property type="match status" value="1"/>
</dbReference>
<dbReference type="PROSITE" id="PS00107">
    <property type="entry name" value="PROTEIN_KINASE_ATP"/>
    <property type="match status" value="1"/>
</dbReference>
<dbReference type="GO" id="GO:0004674">
    <property type="term" value="F:protein serine/threonine kinase activity"/>
    <property type="evidence" value="ECO:0007669"/>
    <property type="project" value="TreeGrafter"/>
</dbReference>
<dbReference type="InterPro" id="IPR001245">
    <property type="entry name" value="Ser-Thr/Tyr_kinase_cat_dom"/>
</dbReference>